<keyword evidence="1" id="KW-0540">Nuclease</keyword>
<sequence length="292" mass="34692">MQIIGSKMKRDFEKWFNNLTPTIVGYDYYVDFEKINQDLQAYRKELVKFSNIVGDKNISEKFKKIYDNDKQVLKILPSLLAVRNNYLQIYDNQQIKELDFKNFTNDFKDYNDFFEKTGLKDWLKNKSQDYVLGYYDGVQAGSNTNARKNRTGFKMEKLVEKYIQQAGYVENKTYFKQIYSSEIYEKFGINLNNIQETTANKRFDFGIIKNHKFYAIEVNFYTAQGSKLNEVSRSYEKIYLSTKTITNFEFIWITDGINGWKNAKNNLKEAFEIIEHLYSINDLKNVVLKNLK</sequence>
<dbReference type="AlphaFoldDB" id="C4XE84"/>
<accession>C4XE84</accession>
<dbReference type="EMBL" id="AP009608">
    <property type="protein sequence ID" value="BAH69456.1"/>
    <property type="molecule type" value="Genomic_DNA"/>
</dbReference>
<evidence type="ECO:0000256" key="1">
    <source>
        <dbReference type="PIRNR" id="PIRNR016080"/>
    </source>
</evidence>
<dbReference type="HOGENOM" id="CLU_089327_0_0_14"/>
<proteinExistence type="inferred from homology"/>
<dbReference type="eggNOG" id="ENOG502Z7V5">
    <property type="taxonomic scope" value="Bacteria"/>
</dbReference>
<dbReference type="InterPro" id="IPR021191">
    <property type="entry name" value="Restrct_endonuc_II_DpnII"/>
</dbReference>
<evidence type="ECO:0000259" key="2">
    <source>
        <dbReference type="Pfam" id="PF04556"/>
    </source>
</evidence>
<organism evidence="3 4">
    <name type="scientific">Mycoplasmopsis fermentans (strain ATCC 19989 / NBRC 14854 / NCTC 10117 / PG18)</name>
    <name type="common">Mycoplasma fermentans</name>
    <dbReference type="NCBI Taxonomy" id="496833"/>
    <lineage>
        <taxon>Bacteria</taxon>
        <taxon>Bacillati</taxon>
        <taxon>Mycoplasmatota</taxon>
        <taxon>Mycoplasmoidales</taxon>
        <taxon>Metamycoplasmataceae</taxon>
        <taxon>Mycoplasmopsis</taxon>
    </lineage>
</organism>
<dbReference type="GO" id="GO:0003677">
    <property type="term" value="F:DNA binding"/>
    <property type="evidence" value="ECO:0007669"/>
    <property type="project" value="UniProtKB-UniRule"/>
</dbReference>
<keyword evidence="1" id="KW-0378">Hydrolase</keyword>
<gene>
    <name evidence="3" type="ordered locus">MBIO_0191</name>
</gene>
<keyword evidence="1" id="KW-0680">Restriction system</keyword>
<dbReference type="GO" id="GO:0009307">
    <property type="term" value="P:DNA restriction-modification system"/>
    <property type="evidence" value="ECO:0007669"/>
    <property type="project" value="UniProtKB-UniRule"/>
</dbReference>
<dbReference type="KEGG" id="mfp:MBIO_0191"/>
<keyword evidence="1" id="KW-0255">Endonuclease</keyword>
<feature type="domain" description="Restriction endonuclease type II DpnII-like" evidence="2">
    <location>
        <begin position="11"/>
        <end position="289"/>
    </location>
</feature>
<comment type="similarity">
    <text evidence="1">Belongs to the DpnII type II restriction endonuclease family.</text>
</comment>
<dbReference type="GO" id="GO:0009036">
    <property type="term" value="F:type II site-specific deoxyribonuclease activity"/>
    <property type="evidence" value="ECO:0007669"/>
    <property type="project" value="UniProtKB-UniRule"/>
</dbReference>
<dbReference type="PIRSF" id="PIRSF016080">
    <property type="entry name" value="Restrict_endonuc_II_DpmII"/>
    <property type="match status" value="1"/>
</dbReference>
<evidence type="ECO:0000313" key="4">
    <source>
        <dbReference type="Proteomes" id="UP000006810"/>
    </source>
</evidence>
<dbReference type="PATRIC" id="fig|496833.3.peg.613"/>
<reference evidence="3 4" key="1">
    <citation type="journal article" date="2009" name="Curr. Microbiol.">
        <title>Molecular cloning and expression of a novel cholinephosphotransferase involved in glycoglycerophospholipid biosynthesis of Mycoplasma fermentans.</title>
        <authorList>
            <person name="Ishida N."/>
            <person name="Irikura D."/>
            <person name="Matsuda K."/>
            <person name="Sato S."/>
            <person name="Asano K."/>
        </authorList>
    </citation>
    <scope>NUCLEOTIDE SEQUENCE [LARGE SCALE GENOMIC DNA]</scope>
    <source>
        <strain evidence="4">ATCC 19989 / NBRC 14854 / NCTC 10117 / PG18</strain>
    </source>
</reference>
<dbReference type="EC" id="3.1.21.4" evidence="1"/>
<protein>
    <recommendedName>
        <fullName evidence="1">Type-2 restriction enzyme</fullName>
        <ecNumber evidence="1">3.1.21.4</ecNumber>
    </recommendedName>
</protein>
<evidence type="ECO:0000313" key="3">
    <source>
        <dbReference type="EMBL" id="BAH69456.1"/>
    </source>
</evidence>
<dbReference type="REBASE" id="21896">
    <property type="entry name" value="Mfe18ORF192P"/>
</dbReference>
<dbReference type="InterPro" id="IPR007637">
    <property type="entry name" value="Restrct_endonuc_II_DpnII-like"/>
</dbReference>
<dbReference type="Pfam" id="PF04556">
    <property type="entry name" value="DpnII"/>
    <property type="match status" value="1"/>
</dbReference>
<dbReference type="Proteomes" id="UP000006810">
    <property type="component" value="Chromosome"/>
</dbReference>
<comment type="catalytic activity">
    <reaction evidence="1">
        <text>Endonucleolytic cleavage of DNA to give specific double-stranded fragments with terminal 5'-phosphates.</text>
        <dbReference type="EC" id="3.1.21.4"/>
    </reaction>
</comment>
<name>C4XE84_MYCFP</name>
<keyword evidence="4" id="KW-1185">Reference proteome</keyword>
<comment type="function">
    <text evidence="1">A P subtype restriction enzyme that recognizes the double-stranded unmethylated sequence 5'-GATC-3'.</text>
</comment>